<gene>
    <name evidence="2" type="ORF">MA16_Dca008410</name>
</gene>
<evidence type="ECO:0000313" key="3">
    <source>
        <dbReference type="Proteomes" id="UP000233837"/>
    </source>
</evidence>
<feature type="domain" description="Reverse transcriptase" evidence="1">
    <location>
        <begin position="261"/>
        <end position="538"/>
    </location>
</feature>
<dbReference type="Proteomes" id="UP000233837">
    <property type="component" value="Unassembled WGS sequence"/>
</dbReference>
<dbReference type="InterPro" id="IPR000477">
    <property type="entry name" value="RT_dom"/>
</dbReference>
<dbReference type="CDD" id="cd01650">
    <property type="entry name" value="RT_nLTR_like"/>
    <property type="match status" value="1"/>
</dbReference>
<evidence type="ECO:0000259" key="1">
    <source>
        <dbReference type="PROSITE" id="PS50878"/>
    </source>
</evidence>
<proteinExistence type="predicted"/>
<accession>A0A2I0VM64</accession>
<dbReference type="PROSITE" id="PS50878">
    <property type="entry name" value="RT_POL"/>
    <property type="match status" value="1"/>
</dbReference>
<keyword evidence="3" id="KW-1185">Reference proteome</keyword>
<protein>
    <submittedName>
        <fullName evidence="2">Ribonuclease H protein</fullName>
    </submittedName>
</protein>
<evidence type="ECO:0000313" key="2">
    <source>
        <dbReference type="EMBL" id="PKU64487.1"/>
    </source>
</evidence>
<reference evidence="2 3" key="1">
    <citation type="journal article" date="2016" name="Sci. Rep.">
        <title>The Dendrobium catenatum Lindl. genome sequence provides insights into polysaccharide synthase, floral development and adaptive evolution.</title>
        <authorList>
            <person name="Zhang G.Q."/>
            <person name="Xu Q."/>
            <person name="Bian C."/>
            <person name="Tsai W.C."/>
            <person name="Yeh C.M."/>
            <person name="Liu K.W."/>
            <person name="Yoshida K."/>
            <person name="Zhang L.S."/>
            <person name="Chang S.B."/>
            <person name="Chen F."/>
            <person name="Shi Y."/>
            <person name="Su Y.Y."/>
            <person name="Zhang Y.Q."/>
            <person name="Chen L.J."/>
            <person name="Yin Y."/>
            <person name="Lin M."/>
            <person name="Huang H."/>
            <person name="Deng H."/>
            <person name="Wang Z.W."/>
            <person name="Zhu S.L."/>
            <person name="Zhao X."/>
            <person name="Deng C."/>
            <person name="Niu S.C."/>
            <person name="Huang J."/>
            <person name="Wang M."/>
            <person name="Liu G.H."/>
            <person name="Yang H.J."/>
            <person name="Xiao X.J."/>
            <person name="Hsiao Y.Y."/>
            <person name="Wu W.L."/>
            <person name="Chen Y.Y."/>
            <person name="Mitsuda N."/>
            <person name="Ohme-Takagi M."/>
            <person name="Luo Y.B."/>
            <person name="Van de Peer Y."/>
            <person name="Liu Z.J."/>
        </authorList>
    </citation>
    <scope>NUCLEOTIDE SEQUENCE [LARGE SCALE GENOMIC DNA]</scope>
    <source>
        <tissue evidence="2">The whole plant</tissue>
    </source>
</reference>
<name>A0A2I0VM64_9ASPA</name>
<sequence length="947" mass="110267">MVDFHVENDLHDLGFVGPRYTWSNNKSGNSKIWVRLDRILMNSEGLRVAPMVSVKHLLRLASDHCPLLLNFSPTSPRPGMRWLRFEDIWMTYPITWKLVWKNWEELRQKAAELNYTLARLATWWRQRAKTRWIEEGDANSHFFHAPASARRRGNRIVEVNDYDGNCITDPILNQEEFLHFFMKKWREREVALKNWPEFGNHDRVSDLLSSSMEEEITADEVRQAVFSLGKNQSPGIDGINSSFLKFYWDIIKYDVTHAILYFFETNSMCESWKETMVVLIQKIDNANVPSKFRPISLCQSFYKIVAKVLINRLKPVLSSIISEEQGVFVPGRSISSQGMLAQEMMFKFKCSTQKSGLMALKVDMEQAYDCMAWETLAQVMKLMGFKERFTQWVMQCVSRPSFMILINSSRTRWIKAKSGLRQGCPLSPYLFIICSELLSKAFQQRGGQLGIQVVRNTDRISHLLYANDILVFAEASRANAIRIMKLLDDYCGWTGQSINSAKSAILFNKKCPYWKMRMITKMMKYRRVNSLDYLGIPLVMRKLVNSDFVKVMEAAQAKTNVWGKKQLSFAGRALLINTSLLSIPMYMMTHSVIPNGVLHFIERLGRRFLWQKDSNSRGMHYVGWKELCKPRIQGGLGFHDLIIWKSALRARIVWDLLQHPESVLYKVLMVKYEMKLWDTSMGKKSSATWKIIQDGASALRPILRWNIGNGMSIDVFQDVWIMDRVLDKWPTFMNVMEVENFYVGDLLNNSLQWNEELIKRCFGAIMAECILAIDVGNDSLGDCPELIHDRRDMTVAAMAYIINFGVEENNICWLYKLKLHPRERFFWWRVMKDAIPTASWLFRRRLGDNALCPWGCNVEENLDHCTVHCIKLKEVIVILDKWGIMLPKVNSFQELIMCFSTCAEKNLVMGRIYCYMVYQVWRARNDMKHRRMCRSPTVISAAVLSLL</sequence>
<dbReference type="InterPro" id="IPR036691">
    <property type="entry name" value="Endo/exonu/phosph_ase_sf"/>
</dbReference>
<dbReference type="EMBL" id="KZ503416">
    <property type="protein sequence ID" value="PKU64487.1"/>
    <property type="molecule type" value="Genomic_DNA"/>
</dbReference>
<dbReference type="PANTHER" id="PTHR33116:SF78">
    <property type="entry name" value="OS12G0587133 PROTEIN"/>
    <property type="match status" value="1"/>
</dbReference>
<dbReference type="AlphaFoldDB" id="A0A2I0VM64"/>
<dbReference type="SUPFAM" id="SSF56219">
    <property type="entry name" value="DNase I-like"/>
    <property type="match status" value="1"/>
</dbReference>
<dbReference type="SUPFAM" id="SSF56672">
    <property type="entry name" value="DNA/RNA polymerases"/>
    <property type="match status" value="1"/>
</dbReference>
<dbReference type="PANTHER" id="PTHR33116">
    <property type="entry name" value="REVERSE TRANSCRIPTASE ZINC-BINDING DOMAIN-CONTAINING PROTEIN-RELATED-RELATED"/>
    <property type="match status" value="1"/>
</dbReference>
<dbReference type="InterPro" id="IPR043502">
    <property type="entry name" value="DNA/RNA_pol_sf"/>
</dbReference>
<organism evidence="2 3">
    <name type="scientific">Dendrobium catenatum</name>
    <dbReference type="NCBI Taxonomy" id="906689"/>
    <lineage>
        <taxon>Eukaryota</taxon>
        <taxon>Viridiplantae</taxon>
        <taxon>Streptophyta</taxon>
        <taxon>Embryophyta</taxon>
        <taxon>Tracheophyta</taxon>
        <taxon>Spermatophyta</taxon>
        <taxon>Magnoliopsida</taxon>
        <taxon>Liliopsida</taxon>
        <taxon>Asparagales</taxon>
        <taxon>Orchidaceae</taxon>
        <taxon>Epidendroideae</taxon>
        <taxon>Malaxideae</taxon>
        <taxon>Dendrobiinae</taxon>
        <taxon>Dendrobium</taxon>
    </lineage>
</organism>
<dbReference type="Pfam" id="PF13966">
    <property type="entry name" value="zf-RVT"/>
    <property type="match status" value="1"/>
</dbReference>
<dbReference type="InterPro" id="IPR026960">
    <property type="entry name" value="RVT-Znf"/>
</dbReference>
<reference evidence="2 3" key="2">
    <citation type="journal article" date="2017" name="Nature">
        <title>The Apostasia genome and the evolution of orchids.</title>
        <authorList>
            <person name="Zhang G.Q."/>
            <person name="Liu K.W."/>
            <person name="Li Z."/>
            <person name="Lohaus R."/>
            <person name="Hsiao Y.Y."/>
            <person name="Niu S.C."/>
            <person name="Wang J.Y."/>
            <person name="Lin Y.C."/>
            <person name="Xu Q."/>
            <person name="Chen L.J."/>
            <person name="Yoshida K."/>
            <person name="Fujiwara S."/>
            <person name="Wang Z.W."/>
            <person name="Zhang Y.Q."/>
            <person name="Mitsuda N."/>
            <person name="Wang M."/>
            <person name="Liu G.H."/>
            <person name="Pecoraro L."/>
            <person name="Huang H.X."/>
            <person name="Xiao X.J."/>
            <person name="Lin M."/>
            <person name="Wu X.Y."/>
            <person name="Wu W.L."/>
            <person name="Chen Y.Y."/>
            <person name="Chang S.B."/>
            <person name="Sakamoto S."/>
            <person name="Ohme-Takagi M."/>
            <person name="Yagi M."/>
            <person name="Zeng S.J."/>
            <person name="Shen C.Y."/>
            <person name="Yeh C.M."/>
            <person name="Luo Y.B."/>
            <person name="Tsai W.C."/>
            <person name="Van de Peer Y."/>
            <person name="Liu Z.J."/>
        </authorList>
    </citation>
    <scope>NUCLEOTIDE SEQUENCE [LARGE SCALE GENOMIC DNA]</scope>
    <source>
        <tissue evidence="2">The whole plant</tissue>
    </source>
</reference>
<dbReference type="Pfam" id="PF00078">
    <property type="entry name" value="RVT_1"/>
    <property type="match status" value="1"/>
</dbReference>